<dbReference type="InterPro" id="IPR007278">
    <property type="entry name" value="DUF397"/>
</dbReference>
<evidence type="ECO:0000313" key="2">
    <source>
        <dbReference type="EMBL" id="ARF55727.1"/>
    </source>
</evidence>
<organism evidence="2 3">
    <name type="scientific">Streptomyces gilvosporeus</name>
    <dbReference type="NCBI Taxonomy" id="553510"/>
    <lineage>
        <taxon>Bacteria</taxon>
        <taxon>Bacillati</taxon>
        <taxon>Actinomycetota</taxon>
        <taxon>Actinomycetes</taxon>
        <taxon>Kitasatosporales</taxon>
        <taxon>Streptomycetaceae</taxon>
        <taxon>Streptomyces</taxon>
    </lineage>
</organism>
<dbReference type="AlphaFoldDB" id="A0A1V0TS35"/>
<keyword evidence="3" id="KW-1185">Reference proteome</keyword>
<evidence type="ECO:0000313" key="3">
    <source>
        <dbReference type="Proteomes" id="UP000192726"/>
    </source>
</evidence>
<dbReference type="EMBL" id="CP020569">
    <property type="protein sequence ID" value="ARF55727.1"/>
    <property type="molecule type" value="Genomic_DNA"/>
</dbReference>
<name>A0A1V0TS35_9ACTN</name>
<dbReference type="KEGG" id="sgv:B1H19_17460"/>
<dbReference type="Proteomes" id="UP000192726">
    <property type="component" value="Chromosome"/>
</dbReference>
<accession>A0A1V0TS35</accession>
<dbReference type="Pfam" id="PF04149">
    <property type="entry name" value="DUF397"/>
    <property type="match status" value="1"/>
</dbReference>
<gene>
    <name evidence="2" type="ORF">B1H19_17460</name>
</gene>
<dbReference type="OrthoDB" id="3402668at2"/>
<proteinExistence type="predicted"/>
<dbReference type="RefSeq" id="WP_083105614.1">
    <property type="nucleotide sequence ID" value="NZ_CP020569.1"/>
</dbReference>
<protein>
    <submittedName>
        <fullName evidence="2">DUF397 domain-containing protein</fullName>
    </submittedName>
</protein>
<feature type="domain" description="DUF397" evidence="1">
    <location>
        <begin position="6"/>
        <end position="58"/>
    </location>
</feature>
<sequence>MAQAIVWQKSSFSGGQDGPNCVELAVANSSALLRESDAPAQVLSVTPAALAALMRHLRGEAE</sequence>
<reference evidence="2 3" key="1">
    <citation type="submission" date="2017-04" db="EMBL/GenBank/DDBJ databases">
        <title>Complete Genome Sequence of Streptomyces gilvosporeus F607, a Capable Producer of Natamycin.</title>
        <authorList>
            <person name="Zong G."/>
            <person name="Zhong C."/>
            <person name="Fu J."/>
            <person name="Qin R."/>
            <person name="Cao G."/>
        </authorList>
    </citation>
    <scope>NUCLEOTIDE SEQUENCE [LARGE SCALE GENOMIC DNA]</scope>
    <source>
        <strain evidence="2 3">F607</strain>
    </source>
</reference>
<dbReference type="STRING" id="553510.B1H19_17460"/>
<evidence type="ECO:0000259" key="1">
    <source>
        <dbReference type="Pfam" id="PF04149"/>
    </source>
</evidence>